<keyword evidence="5" id="KW-0503">Monooxygenase</keyword>
<keyword evidence="9" id="KW-1185">Reference proteome</keyword>
<keyword evidence="6" id="KW-0472">Membrane</keyword>
<reference evidence="9" key="1">
    <citation type="journal article" date="2017" name="Int. J. Syst. Evol. Microbiol.">
        <title>Notoacmeibacter marinus gen. nov., sp. nov., isolated from the gut of a limpet and proposal of Notoacmeibacteraceae fam. nov. in the order Rhizobiales of the class Alphaproteobacteria.</title>
        <authorList>
            <person name="Huang Z."/>
            <person name="Guo F."/>
            <person name="Lai Q."/>
        </authorList>
    </citation>
    <scope>NUCLEOTIDE SEQUENCE [LARGE SCALE GENOMIC DNA]</scope>
    <source>
        <strain evidence="9">XMTR2A4</strain>
    </source>
</reference>
<dbReference type="InterPro" id="IPR002938">
    <property type="entry name" value="FAD-bd"/>
</dbReference>
<dbReference type="EMBL" id="NBYO01000001">
    <property type="protein sequence ID" value="OXT01519.1"/>
    <property type="molecule type" value="Genomic_DNA"/>
</dbReference>
<proteinExistence type="predicted"/>
<dbReference type="Proteomes" id="UP000215405">
    <property type="component" value="Unassembled WGS sequence"/>
</dbReference>
<organism evidence="8 9">
    <name type="scientific">Notoacmeibacter marinus</name>
    <dbReference type="NCBI Taxonomy" id="1876515"/>
    <lineage>
        <taxon>Bacteria</taxon>
        <taxon>Pseudomonadati</taxon>
        <taxon>Pseudomonadota</taxon>
        <taxon>Alphaproteobacteria</taxon>
        <taxon>Hyphomicrobiales</taxon>
        <taxon>Notoacmeibacteraceae</taxon>
        <taxon>Notoacmeibacter</taxon>
    </lineage>
</organism>
<sequence length="401" mass="42867">MEPPRTIIVAGAGIAGLTTALILARQGRPVIIIERFDEPSEVGAGLQLSPNASRILFRLGLEERLRDQSHQPEAIRLVAGGRRTAITELPLGDLAESRWGAPYLTIHRGRLHAILWDAVKAEPQITIETGHAIVGIETDAVGPRAIVGGPDGEEDRWGHLVVGADGVRSAVRAAMPKGLPPRYTGEIAFRAVLKGPDALAKAAAAGIDTKSVSAFLAPSVHLVAYPLGGHRGVNLVANIAGNDPGPGWSEIFSAMTAQRAIGRISPALGEMAGDLNWLAWGLYAVAPRTPYIDPGGVALVGDAAHAMTPFAAQGAAMAIEDAAVLARCLKRWHGDRRAALLQYEAERRPRIARARRRGAFNHFVWHAPFPISLGRDIVLRARNGQNLLSDLDWLYGYDAGR</sequence>
<dbReference type="AlphaFoldDB" id="A0A231UZY2"/>
<dbReference type="PRINTS" id="PR00420">
    <property type="entry name" value="RNGMNOXGNASE"/>
</dbReference>
<protein>
    <recommendedName>
        <fullName evidence="7">FAD-binding domain-containing protein</fullName>
    </recommendedName>
</protein>
<dbReference type="RefSeq" id="WP_094075490.1">
    <property type="nucleotide sequence ID" value="NZ_NBYO01000001.1"/>
</dbReference>
<evidence type="ECO:0000256" key="2">
    <source>
        <dbReference type="ARBA" id="ARBA00022630"/>
    </source>
</evidence>
<dbReference type="SUPFAM" id="SSF51905">
    <property type="entry name" value="FAD/NAD(P)-binding domain"/>
    <property type="match status" value="1"/>
</dbReference>
<dbReference type="InterPro" id="IPR036188">
    <property type="entry name" value="FAD/NAD-bd_sf"/>
</dbReference>
<evidence type="ECO:0000313" key="8">
    <source>
        <dbReference type="EMBL" id="OXT01519.1"/>
    </source>
</evidence>
<name>A0A231UZY2_9HYPH</name>
<dbReference type="InterPro" id="IPR050493">
    <property type="entry name" value="FAD-dep_Monooxygenase_BioMet"/>
</dbReference>
<evidence type="ECO:0000256" key="4">
    <source>
        <dbReference type="ARBA" id="ARBA00023002"/>
    </source>
</evidence>
<evidence type="ECO:0000256" key="5">
    <source>
        <dbReference type="ARBA" id="ARBA00023033"/>
    </source>
</evidence>
<accession>A0A231UZY2</accession>
<feature type="transmembrane region" description="Helical" evidence="6">
    <location>
        <begin position="6"/>
        <end position="24"/>
    </location>
</feature>
<keyword evidence="3" id="KW-0274">FAD</keyword>
<dbReference type="Gene3D" id="3.50.50.60">
    <property type="entry name" value="FAD/NAD(P)-binding domain"/>
    <property type="match status" value="1"/>
</dbReference>
<evidence type="ECO:0000256" key="6">
    <source>
        <dbReference type="SAM" id="Phobius"/>
    </source>
</evidence>
<evidence type="ECO:0000313" key="9">
    <source>
        <dbReference type="Proteomes" id="UP000215405"/>
    </source>
</evidence>
<keyword evidence="6" id="KW-0812">Transmembrane</keyword>
<dbReference type="Pfam" id="PF01494">
    <property type="entry name" value="FAD_binding_3"/>
    <property type="match status" value="1"/>
</dbReference>
<dbReference type="PANTHER" id="PTHR13789:SF318">
    <property type="entry name" value="GERANYLGERANYL DIPHOSPHATE REDUCTASE"/>
    <property type="match status" value="1"/>
</dbReference>
<evidence type="ECO:0000256" key="1">
    <source>
        <dbReference type="ARBA" id="ARBA00001974"/>
    </source>
</evidence>
<keyword evidence="2" id="KW-0285">Flavoprotein</keyword>
<dbReference type="GO" id="GO:0004497">
    <property type="term" value="F:monooxygenase activity"/>
    <property type="evidence" value="ECO:0007669"/>
    <property type="project" value="UniProtKB-KW"/>
</dbReference>
<dbReference type="GO" id="GO:0071949">
    <property type="term" value="F:FAD binding"/>
    <property type="evidence" value="ECO:0007669"/>
    <property type="project" value="InterPro"/>
</dbReference>
<feature type="domain" description="FAD-binding" evidence="7">
    <location>
        <begin position="7"/>
        <end position="355"/>
    </location>
</feature>
<comment type="caution">
    <text evidence="8">The sequence shown here is derived from an EMBL/GenBank/DDBJ whole genome shotgun (WGS) entry which is preliminary data.</text>
</comment>
<keyword evidence="6" id="KW-1133">Transmembrane helix</keyword>
<evidence type="ECO:0000259" key="7">
    <source>
        <dbReference type="Pfam" id="PF01494"/>
    </source>
</evidence>
<keyword evidence="4" id="KW-0560">Oxidoreductase</keyword>
<evidence type="ECO:0000256" key="3">
    <source>
        <dbReference type="ARBA" id="ARBA00022827"/>
    </source>
</evidence>
<comment type="cofactor">
    <cofactor evidence="1">
        <name>FAD</name>
        <dbReference type="ChEBI" id="CHEBI:57692"/>
    </cofactor>
</comment>
<gene>
    <name evidence="8" type="ORF">B7H23_00625</name>
</gene>
<dbReference type="PANTHER" id="PTHR13789">
    <property type="entry name" value="MONOOXYGENASE"/>
    <property type="match status" value="1"/>
</dbReference>